<dbReference type="EMBL" id="CAJOBO010000835">
    <property type="protein sequence ID" value="CAF4297805.1"/>
    <property type="molecule type" value="Genomic_DNA"/>
</dbReference>
<dbReference type="Proteomes" id="UP000663833">
    <property type="component" value="Unassembled WGS sequence"/>
</dbReference>
<evidence type="ECO:0000313" key="1">
    <source>
        <dbReference type="EMBL" id="CAF3101868.1"/>
    </source>
</evidence>
<dbReference type="EMBL" id="CAJOBR010000305">
    <property type="protein sequence ID" value="CAF4493696.1"/>
    <property type="molecule type" value="Genomic_DNA"/>
</dbReference>
<gene>
    <name evidence="4" type="ORF">HFQ381_LOCUS13343</name>
    <name evidence="2" type="ORF">LUA448_LOCUS14002</name>
    <name evidence="5" type="ORF">QYT958_LOCUS4080</name>
    <name evidence="1" type="ORF">TIS948_LOCUS6990</name>
    <name evidence="3" type="ORF">UJA718_LOCUS3963</name>
</gene>
<organism evidence="4 6">
    <name type="scientific">Rotaria socialis</name>
    <dbReference type="NCBI Taxonomy" id="392032"/>
    <lineage>
        <taxon>Eukaryota</taxon>
        <taxon>Metazoa</taxon>
        <taxon>Spiralia</taxon>
        <taxon>Gnathifera</taxon>
        <taxon>Rotifera</taxon>
        <taxon>Eurotatoria</taxon>
        <taxon>Bdelloidea</taxon>
        <taxon>Philodinida</taxon>
        <taxon>Philodinidae</taxon>
        <taxon>Rotaria</taxon>
    </lineage>
</organism>
<proteinExistence type="predicted"/>
<sequence length="103" mass="11528">MQFSMIRNSLLPNGTFSSTDDIHIISNLCVAIEQWSPLLTDGILVDNCTFVINISKTAIAQYIRAPFIGRFVSIDVSIIIYFVGVDRGVFETQQFGKLKIEIV</sequence>
<accession>A0A820HVF7</accession>
<dbReference type="Proteomes" id="UP000663825">
    <property type="component" value="Unassembled WGS sequence"/>
</dbReference>
<dbReference type="Proteomes" id="UP000663848">
    <property type="component" value="Unassembled WGS sequence"/>
</dbReference>
<dbReference type="OrthoDB" id="10028370at2759"/>
<keyword evidence="7" id="KW-1185">Reference proteome</keyword>
<dbReference type="EMBL" id="CAJOBP010000308">
    <property type="protein sequence ID" value="CAF4159385.1"/>
    <property type="molecule type" value="Genomic_DNA"/>
</dbReference>
<comment type="caution">
    <text evidence="4">The sequence shown here is derived from an EMBL/GenBank/DDBJ whole genome shotgun (WGS) entry which is preliminary data.</text>
</comment>
<dbReference type="AlphaFoldDB" id="A0A820HVF7"/>
<evidence type="ECO:0000313" key="4">
    <source>
        <dbReference type="EMBL" id="CAF4297805.1"/>
    </source>
</evidence>
<dbReference type="EMBL" id="CAJNXB010000823">
    <property type="protein sequence ID" value="CAF3101868.1"/>
    <property type="molecule type" value="Genomic_DNA"/>
</dbReference>
<dbReference type="Proteomes" id="UP000663851">
    <property type="component" value="Unassembled WGS sequence"/>
</dbReference>
<evidence type="ECO:0000313" key="3">
    <source>
        <dbReference type="EMBL" id="CAF4159385.1"/>
    </source>
</evidence>
<evidence type="ECO:0000313" key="7">
    <source>
        <dbReference type="Proteomes" id="UP000663873"/>
    </source>
</evidence>
<dbReference type="EMBL" id="CAJNYD010001733">
    <property type="protein sequence ID" value="CAF3361571.1"/>
    <property type="molecule type" value="Genomic_DNA"/>
</dbReference>
<evidence type="ECO:0000313" key="6">
    <source>
        <dbReference type="Proteomes" id="UP000663851"/>
    </source>
</evidence>
<name>A0A820HVF7_9BILA</name>
<evidence type="ECO:0000313" key="2">
    <source>
        <dbReference type="EMBL" id="CAF3361571.1"/>
    </source>
</evidence>
<evidence type="ECO:0000313" key="5">
    <source>
        <dbReference type="EMBL" id="CAF4493696.1"/>
    </source>
</evidence>
<protein>
    <submittedName>
        <fullName evidence="4">Uncharacterized protein</fullName>
    </submittedName>
</protein>
<dbReference type="Proteomes" id="UP000663873">
    <property type="component" value="Unassembled WGS sequence"/>
</dbReference>
<reference evidence="4" key="1">
    <citation type="submission" date="2021-02" db="EMBL/GenBank/DDBJ databases">
        <authorList>
            <person name="Nowell W R."/>
        </authorList>
    </citation>
    <scope>NUCLEOTIDE SEQUENCE</scope>
</reference>